<evidence type="ECO:0000259" key="11">
    <source>
        <dbReference type="PROSITE" id="PS50011"/>
    </source>
</evidence>
<evidence type="ECO:0000256" key="7">
    <source>
        <dbReference type="ARBA" id="ARBA00022989"/>
    </source>
</evidence>
<keyword evidence="6" id="KW-0677">Repeat</keyword>
<gene>
    <name evidence="12" type="ORF">EUGRSUZ_J03096</name>
</gene>
<keyword evidence="4 10" id="KW-0812">Transmembrane</keyword>
<reference evidence="12" key="1">
    <citation type="submission" date="2013-07" db="EMBL/GenBank/DDBJ databases">
        <title>The genome of Eucalyptus grandis.</title>
        <authorList>
            <person name="Schmutz J."/>
            <person name="Hayes R."/>
            <person name="Myburg A."/>
            <person name="Tuskan G."/>
            <person name="Grattapaglia D."/>
            <person name="Rokhsar D.S."/>
        </authorList>
    </citation>
    <scope>NUCLEOTIDE SEQUENCE</scope>
    <source>
        <tissue evidence="12">Leaf extractions</tissue>
    </source>
</reference>
<evidence type="ECO:0000256" key="2">
    <source>
        <dbReference type="ARBA" id="ARBA00009592"/>
    </source>
</evidence>
<dbReference type="Gene3D" id="3.30.200.20">
    <property type="entry name" value="Phosphorylase Kinase, domain 1"/>
    <property type="match status" value="1"/>
</dbReference>
<dbReference type="GO" id="GO:0004674">
    <property type="term" value="F:protein serine/threonine kinase activity"/>
    <property type="evidence" value="ECO:0007669"/>
    <property type="project" value="UniProtKB-EC"/>
</dbReference>
<sequence length="687" mass="76800">MAHSHLICAQLLCSCLLLAALLMSCFIIIVSAINDTNRLALFTFKVEITRDPFGLLNSWNDSTNFYRWYGVICDRRHHRVIILDLHSKELSEPISSHIGNLNFLRLNISSCTNLLDFHFHYNYLVGGIPVELGFLSNLQKISFAMNRVTSSIPSFIGNLSSLKLISCSFNDLNIGFTLPNLQIFSIVNNHFTGSIPSSISNSTNLMMLQLSGNELSRKVPSLANLCNIEALSIFYNYLGSGRSDVDDLNFLCSLTNAANLRKLLAHENRLGGTLHVCIGNLSATLIDMSLGRNLTSGEISREINKLVNLQRLLLFHNLRLKGLIPSYLVKYQSLTYLDLSSNYLSGPVIFPVAGNLLYLNLSRNHLSGVLPMKIGNLKHLVALDVSGNILDGEIPSNLSNCDGLTILRMRDNLFHGSIPQPINSLRSIEELDLSNNSFSSEIPKFLEAFQYLEVLNLSYNRLEGLLPTQGVFRNVSATFVAGNEKLCGGMPKFELPECVSRNSKNKGRVHKLKLIVTILFSLLGITLIVTFLYLCWLKMKRNEPISSSLDDSINRCFSLTNLIGVRSFGSVYKGLLQENRIVIVVKVLNFTRHDALKSLKAECEALKRIDYKGDEFKALVCEFMVNGSLDEWVHPNLAPNDAEGHSKKLSLLQRINISLDVASALEYLHYQCESPIIHWDLKPSVDT</sequence>
<dbReference type="Pfam" id="PF07714">
    <property type="entry name" value="PK_Tyr_Ser-Thr"/>
    <property type="match status" value="1"/>
</dbReference>
<keyword evidence="3" id="KW-0433">Leucine-rich repeat</keyword>
<feature type="transmembrane region" description="Helical" evidence="10">
    <location>
        <begin position="514"/>
        <end position="536"/>
    </location>
</feature>
<dbReference type="Gene3D" id="3.80.10.10">
    <property type="entry name" value="Ribonuclease Inhibitor"/>
    <property type="match status" value="3"/>
</dbReference>
<dbReference type="AlphaFoldDB" id="A0A059AKE6"/>
<dbReference type="InterPro" id="IPR000719">
    <property type="entry name" value="Prot_kinase_dom"/>
</dbReference>
<keyword evidence="9" id="KW-0325">Glycoprotein</keyword>
<organism evidence="12">
    <name type="scientific">Eucalyptus grandis</name>
    <name type="common">Flooded gum</name>
    <dbReference type="NCBI Taxonomy" id="71139"/>
    <lineage>
        <taxon>Eukaryota</taxon>
        <taxon>Viridiplantae</taxon>
        <taxon>Streptophyta</taxon>
        <taxon>Embryophyta</taxon>
        <taxon>Tracheophyta</taxon>
        <taxon>Spermatophyta</taxon>
        <taxon>Magnoliopsida</taxon>
        <taxon>eudicotyledons</taxon>
        <taxon>Gunneridae</taxon>
        <taxon>Pentapetalae</taxon>
        <taxon>rosids</taxon>
        <taxon>malvids</taxon>
        <taxon>Myrtales</taxon>
        <taxon>Myrtaceae</taxon>
        <taxon>Myrtoideae</taxon>
        <taxon>Eucalypteae</taxon>
        <taxon>Eucalyptus</taxon>
    </lineage>
</organism>
<evidence type="ECO:0000256" key="5">
    <source>
        <dbReference type="ARBA" id="ARBA00022729"/>
    </source>
</evidence>
<dbReference type="InterPro" id="IPR013210">
    <property type="entry name" value="LRR_N_plant-typ"/>
</dbReference>
<evidence type="ECO:0000256" key="9">
    <source>
        <dbReference type="ARBA" id="ARBA00023180"/>
    </source>
</evidence>
<evidence type="ECO:0000313" key="12">
    <source>
        <dbReference type="EMBL" id="KCW53880.1"/>
    </source>
</evidence>
<keyword evidence="7 10" id="KW-1133">Transmembrane helix</keyword>
<dbReference type="Pfam" id="PF23598">
    <property type="entry name" value="LRR_14"/>
    <property type="match status" value="1"/>
</dbReference>
<dbReference type="PANTHER" id="PTHR27008">
    <property type="entry name" value="OS04G0122200 PROTEIN"/>
    <property type="match status" value="1"/>
</dbReference>
<evidence type="ECO:0000256" key="1">
    <source>
        <dbReference type="ARBA" id="ARBA00004167"/>
    </source>
</evidence>
<dbReference type="PANTHER" id="PTHR27008:SF610">
    <property type="entry name" value="SERINE-THREONINE_TYROSINE-PROTEIN KINASE CATALYTIC DOMAIN-CONTAINING PROTEIN"/>
    <property type="match status" value="1"/>
</dbReference>
<name>A0A059AKE6_EUCGR</name>
<evidence type="ECO:0000256" key="8">
    <source>
        <dbReference type="ARBA" id="ARBA00023136"/>
    </source>
</evidence>
<dbReference type="InterPro" id="IPR001245">
    <property type="entry name" value="Ser-Thr/Tyr_kinase_cat_dom"/>
</dbReference>
<dbReference type="PROSITE" id="PS50011">
    <property type="entry name" value="PROTEIN_KINASE_DOM"/>
    <property type="match status" value="1"/>
</dbReference>
<dbReference type="Pfam" id="PF00560">
    <property type="entry name" value="LRR_1"/>
    <property type="match status" value="1"/>
</dbReference>
<accession>A0A059AKE6</accession>
<dbReference type="GO" id="GO:0005524">
    <property type="term" value="F:ATP binding"/>
    <property type="evidence" value="ECO:0007669"/>
    <property type="project" value="InterPro"/>
</dbReference>
<protein>
    <recommendedName>
        <fullName evidence="11">Protein kinase domain-containing protein</fullName>
    </recommendedName>
</protein>
<feature type="domain" description="Protein kinase" evidence="11">
    <location>
        <begin position="557"/>
        <end position="687"/>
    </location>
</feature>
<dbReference type="InterPro" id="IPR051809">
    <property type="entry name" value="Plant_receptor-like_S/T_kinase"/>
</dbReference>
<dbReference type="EMBL" id="KK198762">
    <property type="protein sequence ID" value="KCW53880.1"/>
    <property type="molecule type" value="Genomic_DNA"/>
</dbReference>
<evidence type="ECO:0000256" key="6">
    <source>
        <dbReference type="ARBA" id="ARBA00022737"/>
    </source>
</evidence>
<evidence type="ECO:0000256" key="10">
    <source>
        <dbReference type="SAM" id="Phobius"/>
    </source>
</evidence>
<dbReference type="Gene3D" id="1.10.510.10">
    <property type="entry name" value="Transferase(Phosphotransferase) domain 1"/>
    <property type="match status" value="1"/>
</dbReference>
<dbReference type="SUPFAM" id="SSF52058">
    <property type="entry name" value="L domain-like"/>
    <property type="match status" value="2"/>
</dbReference>
<dbReference type="GO" id="GO:0016020">
    <property type="term" value="C:membrane"/>
    <property type="evidence" value="ECO:0007669"/>
    <property type="project" value="UniProtKB-SubCell"/>
</dbReference>
<keyword evidence="5" id="KW-0732">Signal</keyword>
<comment type="similarity">
    <text evidence="2">Belongs to the RLP family.</text>
</comment>
<proteinExistence type="inferred from homology"/>
<dbReference type="InterPro" id="IPR032675">
    <property type="entry name" value="LRR_dom_sf"/>
</dbReference>
<dbReference type="Pfam" id="PF08263">
    <property type="entry name" value="LRRNT_2"/>
    <property type="match status" value="1"/>
</dbReference>
<dbReference type="InterPro" id="IPR011009">
    <property type="entry name" value="Kinase-like_dom_sf"/>
</dbReference>
<dbReference type="InterPro" id="IPR001611">
    <property type="entry name" value="Leu-rich_rpt"/>
</dbReference>
<keyword evidence="8 10" id="KW-0472">Membrane</keyword>
<comment type="subcellular location">
    <subcellularLocation>
        <location evidence="1">Membrane</location>
        <topology evidence="1">Single-pass membrane protein</topology>
    </subcellularLocation>
</comment>
<evidence type="ECO:0000256" key="4">
    <source>
        <dbReference type="ARBA" id="ARBA00022692"/>
    </source>
</evidence>
<dbReference type="InterPro" id="IPR055414">
    <property type="entry name" value="LRR_R13L4/SHOC2-like"/>
</dbReference>
<dbReference type="Gramene" id="KCW53880">
    <property type="protein sequence ID" value="KCW53880"/>
    <property type="gene ID" value="EUGRSUZ_J03096"/>
</dbReference>
<dbReference type="SUPFAM" id="SSF56112">
    <property type="entry name" value="Protein kinase-like (PK-like)"/>
    <property type="match status" value="1"/>
</dbReference>
<dbReference type="InParanoid" id="A0A059AKE6"/>
<dbReference type="FunFam" id="3.80.10.10:FF:000111">
    <property type="entry name" value="LRR receptor-like serine/threonine-protein kinase ERECTA"/>
    <property type="match status" value="1"/>
</dbReference>
<evidence type="ECO:0000256" key="3">
    <source>
        <dbReference type="ARBA" id="ARBA00022614"/>
    </source>
</evidence>